<keyword evidence="7" id="KW-0813">Transport</keyword>
<dbReference type="Gene3D" id="3.30.420.270">
    <property type="match status" value="1"/>
</dbReference>
<evidence type="ECO:0000313" key="10">
    <source>
        <dbReference type="Proteomes" id="UP000244089"/>
    </source>
</evidence>
<evidence type="ECO:0000256" key="6">
    <source>
        <dbReference type="ARBA" id="ARBA00023136"/>
    </source>
</evidence>
<keyword evidence="5" id="KW-1133">Transmembrane helix</keyword>
<name>A0A2T5RIF6_9FIRM</name>
<dbReference type="RefSeq" id="WP_108140843.1">
    <property type="nucleotide sequence ID" value="NZ_QAXS01000020.1"/>
</dbReference>
<dbReference type="PANTHER" id="PTHR30558">
    <property type="entry name" value="EXBD MEMBRANE COMPONENT OF PMF-DRIVEN MACROMOLECULE IMPORT SYSTEM"/>
    <property type="match status" value="1"/>
</dbReference>
<protein>
    <submittedName>
        <fullName evidence="8">Outer membrane transport energization protein ExbD</fullName>
    </submittedName>
</protein>
<dbReference type="OrthoDB" id="2111940at2"/>
<keyword evidence="6" id="KW-0472">Membrane</keyword>
<evidence type="ECO:0000313" key="9">
    <source>
        <dbReference type="EMBL" id="TDP97042.1"/>
    </source>
</evidence>
<dbReference type="AlphaFoldDB" id="A0A2T5RIF6"/>
<dbReference type="Pfam" id="PF02472">
    <property type="entry name" value="ExbD"/>
    <property type="match status" value="1"/>
</dbReference>
<dbReference type="GO" id="GO:0005886">
    <property type="term" value="C:plasma membrane"/>
    <property type="evidence" value="ECO:0007669"/>
    <property type="project" value="UniProtKB-SubCell"/>
</dbReference>
<comment type="subcellular location">
    <subcellularLocation>
        <location evidence="1">Cell membrane</location>
        <topology evidence="1">Single-pass membrane protein</topology>
    </subcellularLocation>
    <subcellularLocation>
        <location evidence="7">Cell membrane</location>
        <topology evidence="7">Single-pass type II membrane protein</topology>
    </subcellularLocation>
</comment>
<keyword evidence="3" id="KW-1003">Cell membrane</keyword>
<keyword evidence="4 7" id="KW-0812">Transmembrane</keyword>
<evidence type="ECO:0000256" key="5">
    <source>
        <dbReference type="ARBA" id="ARBA00022989"/>
    </source>
</evidence>
<dbReference type="InterPro" id="IPR003400">
    <property type="entry name" value="ExbD"/>
</dbReference>
<dbReference type="Proteomes" id="UP000295176">
    <property type="component" value="Unassembled WGS sequence"/>
</dbReference>
<evidence type="ECO:0000256" key="3">
    <source>
        <dbReference type="ARBA" id="ARBA00022475"/>
    </source>
</evidence>
<reference evidence="8 10" key="1">
    <citation type="submission" date="2018-04" db="EMBL/GenBank/DDBJ databases">
        <title>Subsurface microbial communities from deep shales in Ohio and West Virginia, USA.</title>
        <authorList>
            <person name="Wrighton K."/>
        </authorList>
    </citation>
    <scope>NUCLEOTIDE SEQUENCE [LARGE SCALE GENOMIC DNA]</scope>
    <source>
        <strain evidence="9 11">MSL 7</strain>
        <strain evidence="8 10">WC1</strain>
    </source>
</reference>
<keyword evidence="7" id="KW-0653">Protein transport</keyword>
<evidence type="ECO:0000313" key="8">
    <source>
        <dbReference type="EMBL" id="PTV98028.1"/>
    </source>
</evidence>
<comment type="similarity">
    <text evidence="2 7">Belongs to the ExbD/TolR family.</text>
</comment>
<sequence>MKYQPKKKSSTLNLAPMIDIVFLLLIFFLVSSTLQGEEALYNISVPESSIGQSSEQKNISVFLDQKNQIYYQEKEYSRQQLDKLFAELNAGPVEKVKIYADQESNFDSLVFLIEKFKNNGYQNISFALREEK</sequence>
<accession>A0A2T5RIF6</accession>
<gene>
    <name evidence="9" type="ORF">C7957_106140</name>
    <name evidence="8" type="ORF">C8C76_12039</name>
</gene>
<evidence type="ECO:0000256" key="7">
    <source>
        <dbReference type="RuleBase" id="RU003879"/>
    </source>
</evidence>
<evidence type="ECO:0000313" key="11">
    <source>
        <dbReference type="Proteomes" id="UP000295176"/>
    </source>
</evidence>
<organism evidence="8 10">
    <name type="scientific">Halanaerobium saccharolyticum</name>
    <dbReference type="NCBI Taxonomy" id="43595"/>
    <lineage>
        <taxon>Bacteria</taxon>
        <taxon>Bacillati</taxon>
        <taxon>Bacillota</taxon>
        <taxon>Clostridia</taxon>
        <taxon>Halanaerobiales</taxon>
        <taxon>Halanaerobiaceae</taxon>
        <taxon>Halanaerobium</taxon>
    </lineage>
</organism>
<dbReference type="GO" id="GO:0015031">
    <property type="term" value="P:protein transport"/>
    <property type="evidence" value="ECO:0007669"/>
    <property type="project" value="UniProtKB-KW"/>
</dbReference>
<proteinExistence type="inferred from homology"/>
<dbReference type="EMBL" id="SNXX01000006">
    <property type="protein sequence ID" value="TDP97042.1"/>
    <property type="molecule type" value="Genomic_DNA"/>
</dbReference>
<comment type="caution">
    <text evidence="8">The sequence shown here is derived from an EMBL/GenBank/DDBJ whole genome shotgun (WGS) entry which is preliminary data.</text>
</comment>
<evidence type="ECO:0000256" key="4">
    <source>
        <dbReference type="ARBA" id="ARBA00022692"/>
    </source>
</evidence>
<dbReference type="GO" id="GO:0022857">
    <property type="term" value="F:transmembrane transporter activity"/>
    <property type="evidence" value="ECO:0007669"/>
    <property type="project" value="InterPro"/>
</dbReference>
<dbReference type="PANTHER" id="PTHR30558:SF3">
    <property type="entry name" value="BIOPOLYMER TRANSPORT PROTEIN EXBD-RELATED"/>
    <property type="match status" value="1"/>
</dbReference>
<dbReference type="Proteomes" id="UP000244089">
    <property type="component" value="Unassembled WGS sequence"/>
</dbReference>
<dbReference type="EMBL" id="QAXS01000020">
    <property type="protein sequence ID" value="PTV98028.1"/>
    <property type="molecule type" value="Genomic_DNA"/>
</dbReference>
<evidence type="ECO:0000256" key="2">
    <source>
        <dbReference type="ARBA" id="ARBA00005811"/>
    </source>
</evidence>
<evidence type="ECO:0000256" key="1">
    <source>
        <dbReference type="ARBA" id="ARBA00004162"/>
    </source>
</evidence>